<reference evidence="6 7" key="1">
    <citation type="journal article" date="2018" name="Sci. Rep.">
        <title>Comparative genomics provides insights into the lifestyle and reveals functional heterogeneity of dark septate endophytic fungi.</title>
        <authorList>
            <person name="Knapp D.G."/>
            <person name="Nemeth J.B."/>
            <person name="Barry K."/>
            <person name="Hainaut M."/>
            <person name="Henrissat B."/>
            <person name="Johnson J."/>
            <person name="Kuo A."/>
            <person name="Lim J.H.P."/>
            <person name="Lipzen A."/>
            <person name="Nolan M."/>
            <person name="Ohm R.A."/>
            <person name="Tamas L."/>
            <person name="Grigoriev I.V."/>
            <person name="Spatafora J.W."/>
            <person name="Nagy L.G."/>
            <person name="Kovacs G.M."/>
        </authorList>
    </citation>
    <scope>NUCLEOTIDE SEQUENCE [LARGE SCALE GENOMIC DNA]</scope>
    <source>
        <strain evidence="6 7">DSE2036</strain>
    </source>
</reference>
<evidence type="ECO:0000259" key="4">
    <source>
        <dbReference type="PROSITE" id="PS00497"/>
    </source>
</evidence>
<sequence length="376" mass="41820">MRFSIAISSLAALSPAVAYPASNDASLKSPLPGASPGCANDTSSVRREWSTLNKLERLSFISAVKCLMSKPSQLPHDEAPGALNRYDDFVATHINQTHVIHSNGIFLSWHRHFLHLFEKALQDECRYQGTLPYWNWPWWASDLHHSPLFNGSPTSLGGDGYFNASSPPRSNGNYTFPRGSGGGCVHSGPFANTTVHFKNTKGIPSTTPADKLTYAPHCLSRDLNNLIASKYCSQARVDGILESSNIGTFQSLLSDFVPDTDIMGPHNGGHYAIGNNMQDQFASPSDPSFWLHHAMIDLLWTVWQAKDPKQRQYALQGTVTSLNKPPSQNATLTYQLDFGYLDAKQEVWKLMDVQRDIYDYSYEYAEGVAQPEDYDH</sequence>
<dbReference type="Gene3D" id="1.10.1280.10">
    <property type="entry name" value="Di-copper center containing domain from catechol oxidase"/>
    <property type="match status" value="1"/>
</dbReference>
<dbReference type="PROSITE" id="PS00498">
    <property type="entry name" value="TYROSINASE_2"/>
    <property type="match status" value="1"/>
</dbReference>
<accession>A0A2V1DJF8</accession>
<evidence type="ECO:0000256" key="3">
    <source>
        <dbReference type="SAM" id="SignalP"/>
    </source>
</evidence>
<evidence type="ECO:0000256" key="2">
    <source>
        <dbReference type="ARBA" id="ARBA00023002"/>
    </source>
</evidence>
<feature type="domain" description="Tyrosinase copper-binding" evidence="4">
    <location>
        <begin position="101"/>
        <end position="118"/>
    </location>
</feature>
<protein>
    <submittedName>
        <fullName evidence="6">Di-copper centre-containing protein</fullName>
    </submittedName>
</protein>
<proteinExistence type="predicted"/>
<keyword evidence="1" id="KW-0479">Metal-binding</keyword>
<dbReference type="GO" id="GO:0046872">
    <property type="term" value="F:metal ion binding"/>
    <property type="evidence" value="ECO:0007669"/>
    <property type="project" value="UniProtKB-KW"/>
</dbReference>
<dbReference type="InterPro" id="IPR002227">
    <property type="entry name" value="Tyrosinase_Cu-bd"/>
</dbReference>
<gene>
    <name evidence="6" type="ORF">DM02DRAFT_531924</name>
</gene>
<dbReference type="Proteomes" id="UP000244855">
    <property type="component" value="Unassembled WGS sequence"/>
</dbReference>
<dbReference type="EMBL" id="KZ805422">
    <property type="protein sequence ID" value="PVH98065.1"/>
    <property type="molecule type" value="Genomic_DNA"/>
</dbReference>
<organism evidence="6 7">
    <name type="scientific">Periconia macrospinosa</name>
    <dbReference type="NCBI Taxonomy" id="97972"/>
    <lineage>
        <taxon>Eukaryota</taxon>
        <taxon>Fungi</taxon>
        <taxon>Dikarya</taxon>
        <taxon>Ascomycota</taxon>
        <taxon>Pezizomycotina</taxon>
        <taxon>Dothideomycetes</taxon>
        <taxon>Pleosporomycetidae</taxon>
        <taxon>Pleosporales</taxon>
        <taxon>Massarineae</taxon>
        <taxon>Periconiaceae</taxon>
        <taxon>Periconia</taxon>
    </lineage>
</organism>
<dbReference type="PANTHER" id="PTHR11474">
    <property type="entry name" value="TYROSINASE FAMILY MEMBER"/>
    <property type="match status" value="1"/>
</dbReference>
<name>A0A2V1DJF8_9PLEO</name>
<keyword evidence="2" id="KW-0560">Oxidoreductase</keyword>
<dbReference type="OrthoDB" id="6132182at2759"/>
<feature type="domain" description="Tyrosinase copper-binding" evidence="5">
    <location>
        <begin position="286"/>
        <end position="297"/>
    </location>
</feature>
<dbReference type="AlphaFoldDB" id="A0A2V1DJF8"/>
<dbReference type="STRING" id="97972.A0A2V1DJF8"/>
<evidence type="ECO:0000256" key="1">
    <source>
        <dbReference type="ARBA" id="ARBA00022723"/>
    </source>
</evidence>
<dbReference type="PANTHER" id="PTHR11474:SF125">
    <property type="entry name" value="N-ACETYL-6-HYDROXYTRYPTOPHAN OXIDASE IVOB-RELATED"/>
    <property type="match status" value="1"/>
</dbReference>
<dbReference type="SUPFAM" id="SSF48056">
    <property type="entry name" value="Di-copper centre-containing domain"/>
    <property type="match status" value="1"/>
</dbReference>
<keyword evidence="7" id="KW-1185">Reference proteome</keyword>
<evidence type="ECO:0000259" key="5">
    <source>
        <dbReference type="PROSITE" id="PS00498"/>
    </source>
</evidence>
<dbReference type="PROSITE" id="PS00497">
    <property type="entry name" value="TYROSINASE_1"/>
    <property type="match status" value="1"/>
</dbReference>
<evidence type="ECO:0000313" key="6">
    <source>
        <dbReference type="EMBL" id="PVH98065.1"/>
    </source>
</evidence>
<dbReference type="Pfam" id="PF00264">
    <property type="entry name" value="Tyrosinase"/>
    <property type="match status" value="1"/>
</dbReference>
<evidence type="ECO:0000313" key="7">
    <source>
        <dbReference type="Proteomes" id="UP000244855"/>
    </source>
</evidence>
<feature type="chain" id="PRO_5016123396" evidence="3">
    <location>
        <begin position="19"/>
        <end position="376"/>
    </location>
</feature>
<dbReference type="PRINTS" id="PR00092">
    <property type="entry name" value="TYROSINASE"/>
</dbReference>
<dbReference type="InterPro" id="IPR008922">
    <property type="entry name" value="Di-copper_centre_dom_sf"/>
</dbReference>
<keyword evidence="3" id="KW-0732">Signal</keyword>
<dbReference type="InterPro" id="IPR050316">
    <property type="entry name" value="Tyrosinase/Hemocyanin"/>
</dbReference>
<dbReference type="GO" id="GO:0016491">
    <property type="term" value="F:oxidoreductase activity"/>
    <property type="evidence" value="ECO:0007669"/>
    <property type="project" value="UniProtKB-KW"/>
</dbReference>
<feature type="signal peptide" evidence="3">
    <location>
        <begin position="1"/>
        <end position="18"/>
    </location>
</feature>